<name>A0AA35RCE5_GEOBA</name>
<dbReference type="Proteomes" id="UP001174909">
    <property type="component" value="Unassembled WGS sequence"/>
</dbReference>
<dbReference type="AlphaFoldDB" id="A0AA35RCE5"/>
<feature type="region of interest" description="Disordered" evidence="1">
    <location>
        <begin position="36"/>
        <end position="106"/>
    </location>
</feature>
<sequence>SLPPLPADPDTARQEQETLISNFVCFLEFLNHFRKGGTGGSRRTSSAQAALQDCVRQATQNRHSSLPTKSTTTSLQRARHTPRTSLPASLENPSSRASSLSPTPTP</sequence>
<evidence type="ECO:0000256" key="1">
    <source>
        <dbReference type="SAM" id="MobiDB-lite"/>
    </source>
</evidence>
<feature type="non-terminal residue" evidence="2">
    <location>
        <position position="106"/>
    </location>
</feature>
<proteinExistence type="predicted"/>
<reference evidence="2" key="1">
    <citation type="submission" date="2023-03" db="EMBL/GenBank/DDBJ databases">
        <authorList>
            <person name="Steffen K."/>
            <person name="Cardenas P."/>
        </authorList>
    </citation>
    <scope>NUCLEOTIDE SEQUENCE</scope>
</reference>
<protein>
    <submittedName>
        <fullName evidence="2">Uncharacterized protein</fullName>
    </submittedName>
</protein>
<dbReference type="EMBL" id="CASHTH010000907">
    <property type="protein sequence ID" value="CAI8008893.1"/>
    <property type="molecule type" value="Genomic_DNA"/>
</dbReference>
<accession>A0AA35RCE5</accession>
<comment type="caution">
    <text evidence="2">The sequence shown here is derived from an EMBL/GenBank/DDBJ whole genome shotgun (WGS) entry which is preliminary data.</text>
</comment>
<feature type="compositionally biased region" description="Polar residues" evidence="1">
    <location>
        <begin position="83"/>
        <end position="106"/>
    </location>
</feature>
<evidence type="ECO:0000313" key="3">
    <source>
        <dbReference type="Proteomes" id="UP001174909"/>
    </source>
</evidence>
<evidence type="ECO:0000313" key="2">
    <source>
        <dbReference type="EMBL" id="CAI8008893.1"/>
    </source>
</evidence>
<feature type="compositionally biased region" description="Low complexity" evidence="1">
    <location>
        <begin position="64"/>
        <end position="75"/>
    </location>
</feature>
<gene>
    <name evidence="2" type="ORF">GBAR_LOCUS6050</name>
</gene>
<organism evidence="2 3">
    <name type="scientific">Geodia barretti</name>
    <name type="common">Barrett's horny sponge</name>
    <dbReference type="NCBI Taxonomy" id="519541"/>
    <lineage>
        <taxon>Eukaryota</taxon>
        <taxon>Metazoa</taxon>
        <taxon>Porifera</taxon>
        <taxon>Demospongiae</taxon>
        <taxon>Heteroscleromorpha</taxon>
        <taxon>Tetractinellida</taxon>
        <taxon>Astrophorina</taxon>
        <taxon>Geodiidae</taxon>
        <taxon>Geodia</taxon>
    </lineage>
</organism>
<feature type="non-terminal residue" evidence="2">
    <location>
        <position position="1"/>
    </location>
</feature>
<keyword evidence="3" id="KW-1185">Reference proteome</keyword>